<protein>
    <submittedName>
        <fullName evidence="2">Uncharacterized protein</fullName>
    </submittedName>
</protein>
<comment type="caution">
    <text evidence="2">The sequence shown here is derived from an EMBL/GenBank/DDBJ whole genome shotgun (WGS) entry which is preliminary data.</text>
</comment>
<dbReference type="AlphaFoldDB" id="A0A226EZ77"/>
<feature type="transmembrane region" description="Helical" evidence="1">
    <location>
        <begin position="114"/>
        <end position="137"/>
    </location>
</feature>
<sequence length="496" mass="56254">MGHHGIILAGFPGAHVVQAVADADGQFSHVGRRWELDEEEDQILVTDFLANSFSRLGSADQVGKLVKIPTRLAYKALSLNFAANSYLSKTPVEFDRKKRRFKYTKITRENVSRYAPWLSSIFFFFYFISIGCAWYVILRQIVKPNPNVKVKHIFSYAMMNTSGILVIGTTVYILKSGREAILRVNWLVQRYEEMFPEEDVEAPSSYPIWRLNKGELDTFGMAAYAMLAPLPFVPFIATVFGIALNLGVYQHLLQDIVPTKVFNHLWTQIMLTLFSAVMIYDGFAESARIFALMGMMTIAPIQLMVRIVKGLSDRNIGENGHMGANPINQIQRIYTDYAQLKIIEVSLHGFEATFAFQLIECGIWLCAGAIFATLKLYKVFPLGYYIMFPFFAFATLGISQQLIPVCSSMHENSAKALVKWAEQLGSGGNGVFDKKYLRKKFRPLRPLRIVAGFRGFIFFVVDKSMKTYFLQSILDNTINLLISIPELETSQVEFKV</sequence>
<dbReference type="Proteomes" id="UP000198287">
    <property type="component" value="Unassembled WGS sequence"/>
</dbReference>
<evidence type="ECO:0000256" key="1">
    <source>
        <dbReference type="SAM" id="Phobius"/>
    </source>
</evidence>
<feature type="transmembrane region" description="Helical" evidence="1">
    <location>
        <begin position="354"/>
        <end position="377"/>
    </location>
</feature>
<keyword evidence="1" id="KW-1133">Transmembrane helix</keyword>
<feature type="transmembrane region" description="Helical" evidence="1">
    <location>
        <begin position="290"/>
        <end position="308"/>
    </location>
</feature>
<keyword evidence="3" id="KW-1185">Reference proteome</keyword>
<organism evidence="2 3">
    <name type="scientific">Folsomia candida</name>
    <name type="common">Springtail</name>
    <dbReference type="NCBI Taxonomy" id="158441"/>
    <lineage>
        <taxon>Eukaryota</taxon>
        <taxon>Metazoa</taxon>
        <taxon>Ecdysozoa</taxon>
        <taxon>Arthropoda</taxon>
        <taxon>Hexapoda</taxon>
        <taxon>Collembola</taxon>
        <taxon>Entomobryomorpha</taxon>
        <taxon>Isotomoidea</taxon>
        <taxon>Isotomidae</taxon>
        <taxon>Proisotominae</taxon>
        <taxon>Folsomia</taxon>
    </lineage>
</organism>
<feature type="transmembrane region" description="Helical" evidence="1">
    <location>
        <begin position="219"/>
        <end position="244"/>
    </location>
</feature>
<feature type="transmembrane region" description="Helical" evidence="1">
    <location>
        <begin position="264"/>
        <end position="283"/>
    </location>
</feature>
<proteinExistence type="predicted"/>
<feature type="transmembrane region" description="Helical" evidence="1">
    <location>
        <begin position="384"/>
        <end position="403"/>
    </location>
</feature>
<keyword evidence="1" id="KW-0812">Transmembrane</keyword>
<accession>A0A226EZ77</accession>
<evidence type="ECO:0000313" key="2">
    <source>
        <dbReference type="EMBL" id="OXA61966.1"/>
    </source>
</evidence>
<feature type="transmembrane region" description="Helical" evidence="1">
    <location>
        <begin position="153"/>
        <end position="174"/>
    </location>
</feature>
<evidence type="ECO:0000313" key="3">
    <source>
        <dbReference type="Proteomes" id="UP000198287"/>
    </source>
</evidence>
<reference evidence="2 3" key="1">
    <citation type="submission" date="2015-12" db="EMBL/GenBank/DDBJ databases">
        <title>The genome of Folsomia candida.</title>
        <authorList>
            <person name="Faddeeva A."/>
            <person name="Derks M.F."/>
            <person name="Anvar Y."/>
            <person name="Smit S."/>
            <person name="Van Straalen N."/>
            <person name="Roelofs D."/>
        </authorList>
    </citation>
    <scope>NUCLEOTIDE SEQUENCE [LARGE SCALE GENOMIC DNA]</scope>
    <source>
        <strain evidence="2 3">VU population</strain>
        <tissue evidence="2">Whole body</tissue>
    </source>
</reference>
<keyword evidence="1" id="KW-0472">Membrane</keyword>
<name>A0A226EZ77_FOLCA</name>
<gene>
    <name evidence="2" type="ORF">Fcan01_00087</name>
</gene>
<dbReference type="EMBL" id="LNIX01000001">
    <property type="protein sequence ID" value="OXA61966.1"/>
    <property type="molecule type" value="Genomic_DNA"/>
</dbReference>